<name>A0A6A4VP65_AMPAM</name>
<accession>A0A6A4VP65</accession>
<evidence type="ECO:0000313" key="2">
    <source>
        <dbReference type="EMBL" id="KAF0293200.1"/>
    </source>
</evidence>
<feature type="compositionally biased region" description="Low complexity" evidence="1">
    <location>
        <begin position="260"/>
        <end position="271"/>
    </location>
</feature>
<comment type="caution">
    <text evidence="2">The sequence shown here is derived from an EMBL/GenBank/DDBJ whole genome shotgun (WGS) entry which is preliminary data.</text>
</comment>
<organism evidence="2 3">
    <name type="scientific">Amphibalanus amphitrite</name>
    <name type="common">Striped barnacle</name>
    <name type="synonym">Balanus amphitrite</name>
    <dbReference type="NCBI Taxonomy" id="1232801"/>
    <lineage>
        <taxon>Eukaryota</taxon>
        <taxon>Metazoa</taxon>
        <taxon>Ecdysozoa</taxon>
        <taxon>Arthropoda</taxon>
        <taxon>Crustacea</taxon>
        <taxon>Multicrustacea</taxon>
        <taxon>Cirripedia</taxon>
        <taxon>Thoracica</taxon>
        <taxon>Thoracicalcarea</taxon>
        <taxon>Balanomorpha</taxon>
        <taxon>Balanoidea</taxon>
        <taxon>Balanidae</taxon>
        <taxon>Amphibalaninae</taxon>
        <taxon>Amphibalanus</taxon>
    </lineage>
</organism>
<keyword evidence="3" id="KW-1185">Reference proteome</keyword>
<feature type="compositionally biased region" description="Basic and acidic residues" evidence="1">
    <location>
        <begin position="285"/>
        <end position="299"/>
    </location>
</feature>
<sequence length="360" mass="38666">MALPDLVRALKESLKDPEVISIFQEQVVLPIVSRELASLREAAYERDIAINELEQYSRKNNVVISGLHEHQNESPAGMVVELGRILDVDIRPGDIDAAHRFGRPNNGKPRPIVVRFVTHTKRDQFYRERKNLRDTAPPNDSMLTRRMLKDVFVADNLTRYNSAVMFAARELKREGRIGSCWTDSGKMKVKTGGRDSPTKIVRSAADLRRLVGDHAALDAADGILRPQQAAGPSGLGRPHGRGPGSARAPALEPGRERAAAEAGPAGADPGASTERDISDTDGETSPDRGRDDVTEDRSGGSRRSTRKPPARRPAPDAAAAAAATPVGGSGGPPRSKGSRPVEGSGSGRGRERGGRGGRKN</sequence>
<reference evidence="2 3" key="1">
    <citation type="submission" date="2019-07" db="EMBL/GenBank/DDBJ databases">
        <title>Draft genome assembly of a fouling barnacle, Amphibalanus amphitrite (Darwin, 1854): The first reference genome for Thecostraca.</title>
        <authorList>
            <person name="Kim W."/>
        </authorList>
    </citation>
    <scope>NUCLEOTIDE SEQUENCE [LARGE SCALE GENOMIC DNA]</scope>
    <source>
        <strain evidence="2">SNU_AA5</strain>
        <tissue evidence="2">Soma without cirri and trophi</tissue>
    </source>
</reference>
<dbReference type="Proteomes" id="UP000440578">
    <property type="component" value="Unassembled WGS sequence"/>
</dbReference>
<dbReference type="AlphaFoldDB" id="A0A6A4VP65"/>
<proteinExistence type="predicted"/>
<feature type="compositionally biased region" description="Low complexity" evidence="1">
    <location>
        <begin position="315"/>
        <end position="343"/>
    </location>
</feature>
<dbReference type="Gene3D" id="3.30.70.1820">
    <property type="entry name" value="L1 transposable element, RRM domain"/>
    <property type="match status" value="1"/>
</dbReference>
<dbReference type="EMBL" id="VIIS01001762">
    <property type="protein sequence ID" value="KAF0293200.1"/>
    <property type="molecule type" value="Genomic_DNA"/>
</dbReference>
<evidence type="ECO:0000256" key="1">
    <source>
        <dbReference type="SAM" id="MobiDB-lite"/>
    </source>
</evidence>
<gene>
    <name evidence="2" type="ORF">FJT64_008896</name>
</gene>
<evidence type="ECO:0000313" key="3">
    <source>
        <dbReference type="Proteomes" id="UP000440578"/>
    </source>
</evidence>
<dbReference type="OrthoDB" id="10066957at2759"/>
<feature type="region of interest" description="Disordered" evidence="1">
    <location>
        <begin position="222"/>
        <end position="360"/>
    </location>
</feature>
<protein>
    <submittedName>
        <fullName evidence="2">Uncharacterized protein</fullName>
    </submittedName>
</protein>